<dbReference type="AlphaFoldDB" id="A0A6J5VCD2"/>
<gene>
    <name evidence="1" type="ORF">CURHAP_LOCUS41924</name>
</gene>
<organism evidence="1 2">
    <name type="scientific">Prunus armeniaca</name>
    <name type="common">Apricot</name>
    <name type="synonym">Armeniaca vulgaris</name>
    <dbReference type="NCBI Taxonomy" id="36596"/>
    <lineage>
        <taxon>Eukaryota</taxon>
        <taxon>Viridiplantae</taxon>
        <taxon>Streptophyta</taxon>
        <taxon>Embryophyta</taxon>
        <taxon>Tracheophyta</taxon>
        <taxon>Spermatophyta</taxon>
        <taxon>Magnoliopsida</taxon>
        <taxon>eudicotyledons</taxon>
        <taxon>Gunneridae</taxon>
        <taxon>Pentapetalae</taxon>
        <taxon>rosids</taxon>
        <taxon>fabids</taxon>
        <taxon>Rosales</taxon>
        <taxon>Rosaceae</taxon>
        <taxon>Amygdaloideae</taxon>
        <taxon>Amygdaleae</taxon>
        <taxon>Prunus</taxon>
    </lineage>
</organism>
<evidence type="ECO:0000313" key="2">
    <source>
        <dbReference type="Proteomes" id="UP000507222"/>
    </source>
</evidence>
<name>A0A6J5VCD2_PRUAR</name>
<proteinExistence type="predicted"/>
<reference evidence="1 2" key="1">
    <citation type="submission" date="2020-05" db="EMBL/GenBank/DDBJ databases">
        <authorList>
            <person name="Campoy J."/>
            <person name="Schneeberger K."/>
            <person name="Spophaly S."/>
        </authorList>
    </citation>
    <scope>NUCLEOTIDE SEQUENCE [LARGE SCALE GENOMIC DNA]</scope>
    <source>
        <strain evidence="1">PruArmRojPasFocal</strain>
    </source>
</reference>
<evidence type="ECO:0000313" key="1">
    <source>
        <dbReference type="EMBL" id="CAB4285891.1"/>
    </source>
</evidence>
<sequence>MLEVIGVGGSVSYLPTGLTESQADYSLAYPTNTISSLARADHIDDVSKFHGGAANCDALSRDLDNVQAFTKQVLGSYVVYNEERTTAYVEFDESHYTSTRPQ</sequence>
<dbReference type="EMBL" id="CAEKDK010000007">
    <property type="protein sequence ID" value="CAB4285891.1"/>
    <property type="molecule type" value="Genomic_DNA"/>
</dbReference>
<protein>
    <submittedName>
        <fullName evidence="1">Uncharacterized protein</fullName>
    </submittedName>
</protein>
<accession>A0A6J5VCD2</accession>
<dbReference type="Proteomes" id="UP000507222">
    <property type="component" value="Unassembled WGS sequence"/>
</dbReference>